<dbReference type="Proteomes" id="UP000294927">
    <property type="component" value="Unassembled WGS sequence"/>
</dbReference>
<dbReference type="RefSeq" id="WP_133909506.1">
    <property type="nucleotide sequence ID" value="NZ_SOCP01000039.1"/>
</dbReference>
<evidence type="ECO:0000313" key="3">
    <source>
        <dbReference type="Proteomes" id="UP000294927"/>
    </source>
</evidence>
<accession>A0A4R7UNU3</accession>
<evidence type="ECO:0000313" key="2">
    <source>
        <dbReference type="EMBL" id="TDV34508.1"/>
    </source>
</evidence>
<sequence length="405" mass="45162">MGGTVLSREEIDRALERVEADSERIAASLVEMDAHPGHRLLRDSALSGRTATRWAEASTAMATLWEQYTTYSNLVTRAREVRARRSRPGDEELEELTQILHGPVVELDAEAIPIERRGLTGPSQVIERITMADLLARMRQAFDTVTAVLAAAESAWSSAVGRLDPLDRRMKAVSVLAESVGEGDFTSLKRDLEKARELVLTDMLTVHATDAIPDIERRLTELEARLRELARIRDEFASRLTALDARLSDVEAAEAMARQTYTAVLEKIASPGLPEPTDRGSAALRERLQRLRSRLDTAGWAAISRETDELDRFAASTLDTARTAFRAMTGLLDRRAELRGRLEAYQVKAARLGHSEDDDLTRLHDEAHEILFTAPCDLPSATRALNRYRQAIQDRTQSREEGTRG</sequence>
<protein>
    <submittedName>
        <fullName evidence="2">Uncharacterized protein</fullName>
    </submittedName>
</protein>
<organism evidence="2 3">
    <name type="scientific">Actinophytocola oryzae</name>
    <dbReference type="NCBI Taxonomy" id="502181"/>
    <lineage>
        <taxon>Bacteria</taxon>
        <taxon>Bacillati</taxon>
        <taxon>Actinomycetota</taxon>
        <taxon>Actinomycetes</taxon>
        <taxon>Pseudonocardiales</taxon>
        <taxon>Pseudonocardiaceae</taxon>
    </lineage>
</organism>
<name>A0A4R7UNU3_9PSEU</name>
<reference evidence="2 3" key="1">
    <citation type="submission" date="2019-03" db="EMBL/GenBank/DDBJ databases">
        <title>Genomic Encyclopedia of Archaeal and Bacterial Type Strains, Phase II (KMG-II): from individual species to whole genera.</title>
        <authorList>
            <person name="Goeker M."/>
        </authorList>
    </citation>
    <scope>NUCLEOTIDE SEQUENCE [LARGE SCALE GENOMIC DNA]</scope>
    <source>
        <strain evidence="2 3">DSM 45499</strain>
    </source>
</reference>
<dbReference type="EMBL" id="SOCP01000039">
    <property type="protein sequence ID" value="TDV34508.1"/>
    <property type="molecule type" value="Genomic_DNA"/>
</dbReference>
<dbReference type="OrthoDB" id="3375894at2"/>
<comment type="caution">
    <text evidence="2">The sequence shown here is derived from an EMBL/GenBank/DDBJ whole genome shotgun (WGS) entry which is preliminary data.</text>
</comment>
<evidence type="ECO:0000256" key="1">
    <source>
        <dbReference type="SAM" id="Coils"/>
    </source>
</evidence>
<keyword evidence="1" id="KW-0175">Coiled coil</keyword>
<proteinExistence type="predicted"/>
<gene>
    <name evidence="2" type="ORF">CLV71_1391</name>
</gene>
<keyword evidence="3" id="KW-1185">Reference proteome</keyword>
<feature type="coiled-coil region" evidence="1">
    <location>
        <begin position="212"/>
        <end position="239"/>
    </location>
</feature>
<dbReference type="AlphaFoldDB" id="A0A4R7UNU3"/>